<name>A0A1I6FME0_HALSD</name>
<proteinExistence type="predicted"/>
<accession>A0A1I6FME0</accession>
<dbReference type="Gene3D" id="3.40.50.720">
    <property type="entry name" value="NAD(P)-binding Rossmann-like Domain"/>
    <property type="match status" value="1"/>
</dbReference>
<dbReference type="Gene3D" id="3.40.50.300">
    <property type="entry name" value="P-loop containing nucleotide triphosphate hydrolases"/>
    <property type="match status" value="1"/>
</dbReference>
<dbReference type="InterPro" id="IPR011669">
    <property type="entry name" value="DgcN-like"/>
</dbReference>
<organism evidence="4 5">
    <name type="scientific">Halorubrum sodomense</name>
    <dbReference type="NCBI Taxonomy" id="35743"/>
    <lineage>
        <taxon>Archaea</taxon>
        <taxon>Methanobacteriati</taxon>
        <taxon>Methanobacteriota</taxon>
        <taxon>Stenosarchaea group</taxon>
        <taxon>Halobacteria</taxon>
        <taxon>Halobacteriales</taxon>
        <taxon>Haloferacaceae</taxon>
        <taxon>Halorubrum</taxon>
    </lineage>
</organism>
<dbReference type="InterPro" id="IPR035402">
    <property type="entry name" value="DgcN-like_N"/>
</dbReference>
<dbReference type="AlphaFoldDB" id="A0A1I6FME0"/>
<dbReference type="PANTHER" id="PTHR40690">
    <property type="entry name" value="GLL3100 PROTEIN"/>
    <property type="match status" value="1"/>
</dbReference>
<evidence type="ECO:0000259" key="3">
    <source>
        <dbReference type="Pfam" id="PF17396"/>
    </source>
</evidence>
<evidence type="ECO:0000313" key="5">
    <source>
        <dbReference type="Proteomes" id="UP000198932"/>
    </source>
</evidence>
<dbReference type="STRING" id="35743.SAMN04487937_0944"/>
<dbReference type="Pfam" id="PF07755">
    <property type="entry name" value="DUF1611"/>
    <property type="match status" value="1"/>
</dbReference>
<dbReference type="SUPFAM" id="SSF52540">
    <property type="entry name" value="P-loop containing nucleoside triphosphate hydrolases"/>
    <property type="match status" value="1"/>
</dbReference>
<evidence type="ECO:0000259" key="2">
    <source>
        <dbReference type="Pfam" id="PF07755"/>
    </source>
</evidence>
<evidence type="ECO:0000256" key="1">
    <source>
        <dbReference type="SAM" id="MobiDB-lite"/>
    </source>
</evidence>
<dbReference type="Pfam" id="PF17396">
    <property type="entry name" value="DUF1611_N"/>
    <property type="match status" value="1"/>
</dbReference>
<reference evidence="5" key="1">
    <citation type="submission" date="2016-10" db="EMBL/GenBank/DDBJ databases">
        <authorList>
            <person name="Varghese N."/>
            <person name="Submissions S."/>
        </authorList>
    </citation>
    <scope>NUCLEOTIDE SEQUENCE [LARGE SCALE GENOMIC DNA]</scope>
    <source>
        <strain evidence="5">RD 26</strain>
    </source>
</reference>
<dbReference type="RefSeq" id="WP_092920403.1">
    <property type="nucleotide sequence ID" value="NZ_FOYN01000001.1"/>
</dbReference>
<dbReference type="PANTHER" id="PTHR40690:SF1">
    <property type="entry name" value="DUF1611 DOMAIN-CONTAINING PROTEIN"/>
    <property type="match status" value="1"/>
</dbReference>
<dbReference type="Proteomes" id="UP000198932">
    <property type="component" value="Unassembled WGS sequence"/>
</dbReference>
<evidence type="ECO:0000313" key="4">
    <source>
        <dbReference type="EMBL" id="SFR31106.1"/>
    </source>
</evidence>
<protein>
    <submittedName>
        <fullName evidence="4">Uncharacterized conserved protein, NAD-dependent epimerase/dehydratase family</fullName>
    </submittedName>
</protein>
<feature type="domain" description="D-glutamate N-acetyltransferase-like C-terminal" evidence="2">
    <location>
        <begin position="141"/>
        <end position="341"/>
    </location>
</feature>
<feature type="region of interest" description="Disordered" evidence="1">
    <location>
        <begin position="352"/>
        <end position="372"/>
    </location>
</feature>
<dbReference type="InterPro" id="IPR035086">
    <property type="entry name" value="DgcN-like_C"/>
</dbReference>
<keyword evidence="5" id="KW-1185">Reference proteome</keyword>
<dbReference type="EMBL" id="FOYN01000001">
    <property type="protein sequence ID" value="SFR31106.1"/>
    <property type="molecule type" value="Genomic_DNA"/>
</dbReference>
<gene>
    <name evidence="4" type="ORF">SAMN04487937_0944</name>
</gene>
<dbReference type="PIRSF" id="PIRSF026760">
    <property type="entry name" value="UCP026760"/>
    <property type="match status" value="1"/>
</dbReference>
<dbReference type="InterPro" id="IPR027417">
    <property type="entry name" value="P-loop_NTPase"/>
</dbReference>
<feature type="domain" description="D-glutamate N-acetyltransferase-like N-terminal" evidence="3">
    <location>
        <begin position="39"/>
        <end position="135"/>
    </location>
</feature>
<sequence>MDHERIAVLAHEKFPDRAKTALGVLRYGDQDVLAVLDRDRAGDRVRDHVADVSDAPIVESFADAHAAADGDLDALYIGIAPIGGGFDESWRGDVEAAIEAGCDVVSGLHYFLNEDAELAALADEHGVDLVDVREPDDDLTVASGASGDVDADVVLTVGTDCSVGKMTASLEIVSAARERGIDAAFVPTGQTGIMIAGWGNPIDRVVSDFAAGAVEDMLLEVGDDRDLLVVEGQGSIVHPAYSAVTCGILHGSMADGLVLCHAAGREAIHGYESFELPPLADYVDLYEDLAAPVREASVVAGAVNTNGVADDEAAAEAVASFADETGVPATDPVRHGAGDIVDAVVEAGLGANPDAGDAAGGDRATEGGGTAE</sequence>
<dbReference type="OrthoDB" id="30617at2157"/>